<keyword evidence="1" id="KW-0732">Signal</keyword>
<reference evidence="2 3" key="1">
    <citation type="journal article" date="2014" name="BMC Genomics">
        <title>Comparison of environmental and isolate Sulfobacillus genomes reveals diverse carbon, sulfur, nitrogen, and hydrogen metabolisms.</title>
        <authorList>
            <person name="Justice N.B."/>
            <person name="Norman A."/>
            <person name="Brown C.T."/>
            <person name="Singh A."/>
            <person name="Thomas B.C."/>
            <person name="Banfield J.F."/>
        </authorList>
    </citation>
    <scope>NUCLEOTIDE SEQUENCE [LARGE SCALE GENOMIC DNA]</scope>
    <source>
        <strain evidence="2">AMDSBA1</strain>
    </source>
</reference>
<evidence type="ECO:0008006" key="4">
    <source>
        <dbReference type="Google" id="ProtNLM"/>
    </source>
</evidence>
<accession>A0A2T2WXF2</accession>
<proteinExistence type="predicted"/>
<name>A0A2T2WXF2_9FIRM</name>
<evidence type="ECO:0000313" key="3">
    <source>
        <dbReference type="Proteomes" id="UP000242699"/>
    </source>
</evidence>
<evidence type="ECO:0000256" key="1">
    <source>
        <dbReference type="SAM" id="SignalP"/>
    </source>
</evidence>
<comment type="caution">
    <text evidence="2">The sequence shown here is derived from an EMBL/GenBank/DDBJ whole genome shotgun (WGS) entry which is preliminary data.</text>
</comment>
<dbReference type="PANTHER" id="PTHR47199">
    <property type="entry name" value="PHOTOSYSTEM II STABILITY/ASSEMBLY FACTOR HCF136, CHLOROPLASTIC"/>
    <property type="match status" value="1"/>
</dbReference>
<dbReference type="InterPro" id="IPR015943">
    <property type="entry name" value="WD40/YVTN_repeat-like_dom_sf"/>
</dbReference>
<dbReference type="AlphaFoldDB" id="A0A2T2WXF2"/>
<gene>
    <name evidence="2" type="ORF">C7B43_12830</name>
</gene>
<dbReference type="Proteomes" id="UP000242699">
    <property type="component" value="Unassembled WGS sequence"/>
</dbReference>
<organism evidence="2 3">
    <name type="scientific">Sulfobacillus benefaciens</name>
    <dbReference type="NCBI Taxonomy" id="453960"/>
    <lineage>
        <taxon>Bacteria</taxon>
        <taxon>Bacillati</taxon>
        <taxon>Bacillota</taxon>
        <taxon>Clostridia</taxon>
        <taxon>Eubacteriales</taxon>
        <taxon>Clostridiales Family XVII. Incertae Sedis</taxon>
        <taxon>Sulfobacillus</taxon>
    </lineage>
</organism>
<evidence type="ECO:0000313" key="2">
    <source>
        <dbReference type="EMBL" id="PSR26913.1"/>
    </source>
</evidence>
<dbReference type="PANTHER" id="PTHR47199:SF2">
    <property type="entry name" value="PHOTOSYSTEM II STABILITY_ASSEMBLY FACTOR HCF136, CHLOROPLASTIC"/>
    <property type="match status" value="1"/>
</dbReference>
<protein>
    <recommendedName>
        <fullName evidence="4">Photosynthesis system II assembly factor Ycf48/Hcf136-like domain-containing protein</fullName>
    </recommendedName>
</protein>
<dbReference type="PROSITE" id="PS51257">
    <property type="entry name" value="PROKAR_LIPOPROTEIN"/>
    <property type="match status" value="1"/>
</dbReference>
<dbReference type="EMBL" id="PXYT01000031">
    <property type="protein sequence ID" value="PSR26913.1"/>
    <property type="molecule type" value="Genomic_DNA"/>
</dbReference>
<feature type="signal peptide" evidence="1">
    <location>
        <begin position="1"/>
        <end position="18"/>
    </location>
</feature>
<sequence>MRATRWVSLGTIALVALAGCGRSNHVATSKELLTRPFVTQGSIQPHWQSGGHNTVSLLSVRFFGPRKGIAAGSFGTSYGIFSTTTGGQRWQLLSTLPKIFNLDMLSLSQGWATTCRQAGCSYPDELQETVDGGKTWHTVYRSGSHMLMGPPDFVTPNTGFMVDTIQSTQSQTTSLIKTTDGGIQWTRLPSPIQFPGNLGAAIDFVNTRDGWLLAGGEPSAGYQRKSLYATQNGGLSWKRIASSGPLGSPTGRTSLPGGGYVDTLDFLNGSQGYLPLNRGPILVTHDGGRQFRPVWTQIFSPGTSMVLSLSFPSATTGYVLTTFSGMNTLWRTANDGRTWNVVYPPLEPNGPTAFAGRQLGAGIDTTGYQSSEVLLTKNGGRSWTLVNRDLRIWGSPYWGPHHTLWVSTAGGQLWYSADEGSHFSPVSLPGHDRIESLAINPETRTITAAMNTAQGMTVFRMPLPSGTQSVSSGHWQAVSWPVSPDWFSTPASHDVWAIGTDITASRALAQFERTHPNNPKAVKQYTVKHPLTLYLYHANSQGQWTRYLLPKSVSASNEPLGLVFTSRQFGYFWTSTTLYVTHNGGKNWTSLATGQSNPLYGVSFISPFTAWITFADGSRLLTTIK</sequence>
<dbReference type="Gene3D" id="2.130.10.10">
    <property type="entry name" value="YVTN repeat-like/Quinoprotein amine dehydrogenase"/>
    <property type="match status" value="2"/>
</dbReference>
<feature type="chain" id="PRO_5038546272" description="Photosynthesis system II assembly factor Ycf48/Hcf136-like domain-containing protein" evidence="1">
    <location>
        <begin position="19"/>
        <end position="625"/>
    </location>
</feature>
<dbReference type="SUPFAM" id="SSF110296">
    <property type="entry name" value="Oligoxyloglucan reducing end-specific cellobiohydrolase"/>
    <property type="match status" value="1"/>
</dbReference>